<organism evidence="2 3">
    <name type="scientific">Ezakiella coagulans</name>
    <dbReference type="NCBI Taxonomy" id="46507"/>
    <lineage>
        <taxon>Bacteria</taxon>
        <taxon>Bacillati</taxon>
        <taxon>Bacillota</taxon>
        <taxon>Tissierellia</taxon>
        <taxon>Ezakiella</taxon>
    </lineage>
</organism>
<reference evidence="2 3" key="1">
    <citation type="submission" date="2018-04" db="EMBL/GenBank/DDBJ databases">
        <title>Genomic Encyclopedia of Type Strains, Phase IV (KMG-IV): sequencing the most valuable type-strain genomes for metagenomic binning, comparative biology and taxonomic classification.</title>
        <authorList>
            <person name="Goeker M."/>
        </authorList>
    </citation>
    <scope>NUCLEOTIDE SEQUENCE [LARGE SCALE GENOMIC DNA]</scope>
    <source>
        <strain evidence="2 3">DSM 20705</strain>
    </source>
</reference>
<dbReference type="RefSeq" id="WP_116480445.1">
    <property type="nucleotide sequence ID" value="NZ_QEKV01000009.1"/>
</dbReference>
<dbReference type="Pfam" id="PF00395">
    <property type="entry name" value="SLH"/>
    <property type="match status" value="1"/>
</dbReference>
<evidence type="ECO:0000313" key="2">
    <source>
        <dbReference type="EMBL" id="PVY93787.1"/>
    </source>
</evidence>
<sequence length="808" mass="90679">MKKLLSFILAAALVVSGVFLFKLNAADNPRIKYLQDKKIIIGDENGELNLTENITRDQFAKIVVYALGDQEKADNLIGLKSQFSDMKVGGWANGYVNVASTAKIVNGFPDGTFRPRQNVTYEEAIKMMVNTALGRDLTDAEKAVEGRWSKPYIDKAIELGLLKNLGVVDYQSPAVREKAFDILYEVLIRRMETPEAAVRGLVVEADDKGAKVLVISTDSKDIKAEDEISFKFSELLDARHYIGKVCDLTVGPESKITALKVAGEYEVKTGKFEILRNRLYMNGDKSGYDLSLSERTKLEDNLAGILHNGVKYSYDKYEKENKNVDFAQVTVHNNKVVFIRSFNFKDIAPIADVKDGKVYVIKDANPEAISIQPLTNVYKVTKEGLEAIKPIEVPTDGVLHIYGNNEAIVTDKSLSDVTFRLSKKDGVLNFYVNGDYYKINTEKDKKGVISVDFENYKVIPNDENDSTLRAMETKKNVILLDLNNNVQLVRGNFAEKEETMIVEKVASGEIRMIDKNNKPVDVIDNLNLEILEGKKVIRMQDLNEGDLVYVSTKDNKVAKIQKYASTKDAKNVDKKGAEFAIDTTPSRGRYGLVTVDKVEYELTKDSDIIVNENGKYNFRTLEYVKKFASEGALQAVVVSTEAFQNTVPGAATPMTARKDLVKTIVFTNFKENVPVDHVETLKMVYGFVQGTDAKITAENNKGEKKELELYKNAKVDRLDPEDIVRVSLSKNGEVISVEKLIPYDYREYTVKEYSVKDGVTTVKIERDGKEFVKTFRKDITIFGEEPNVGSVVRMHVVDDDIDALYVIK</sequence>
<comment type="caution">
    <text evidence="2">The sequence shown here is derived from an EMBL/GenBank/DDBJ whole genome shotgun (WGS) entry which is preliminary data.</text>
</comment>
<protein>
    <submittedName>
        <fullName evidence="2">S-layer family protein</fullName>
    </submittedName>
</protein>
<evidence type="ECO:0000259" key="1">
    <source>
        <dbReference type="PROSITE" id="PS51272"/>
    </source>
</evidence>
<dbReference type="InterPro" id="IPR001119">
    <property type="entry name" value="SLH_dom"/>
</dbReference>
<proteinExistence type="predicted"/>
<evidence type="ECO:0000313" key="3">
    <source>
        <dbReference type="Proteomes" id="UP000245793"/>
    </source>
</evidence>
<dbReference type="PROSITE" id="PS51272">
    <property type="entry name" value="SLH"/>
    <property type="match status" value="1"/>
</dbReference>
<feature type="domain" description="SLH" evidence="1">
    <location>
        <begin position="79"/>
        <end position="142"/>
    </location>
</feature>
<dbReference type="EMBL" id="QEKV01000009">
    <property type="protein sequence ID" value="PVY93787.1"/>
    <property type="molecule type" value="Genomic_DNA"/>
</dbReference>
<dbReference type="Proteomes" id="UP000245793">
    <property type="component" value="Unassembled WGS sequence"/>
</dbReference>
<keyword evidence="3" id="KW-1185">Reference proteome</keyword>
<accession>A0A2U1E1E9</accession>
<gene>
    <name evidence="2" type="ORF">C7381_10952</name>
</gene>
<dbReference type="AlphaFoldDB" id="A0A2U1E1E9"/>
<name>A0A2U1E1E9_9FIRM</name>